<dbReference type="OrthoDB" id="9814703at2"/>
<sequence>MVSTLSRPARARSAAEKNQRRDDILRAAERLWTSTSYTDLSMNHVAREAKLAKGTLYLYFDTKEELFLALVTEHLHTWVTSTVRLLQERQPGSPQAVADVLIDASADVAPLRRLLVLLGTVLERNVRPELTREFRRELRARIGVLVSHLPFSEATGLRILRHLYALGLGWQQLTEEMTLSAPPSDAQREPEGASDPFSHEFELAMRAVIDRLAAEEPRGSQA</sequence>
<dbReference type="PROSITE" id="PS01081">
    <property type="entry name" value="HTH_TETR_1"/>
    <property type="match status" value="1"/>
</dbReference>
<feature type="domain" description="HTH tetR-type" evidence="3">
    <location>
        <begin position="18"/>
        <end position="78"/>
    </location>
</feature>
<evidence type="ECO:0000259" key="3">
    <source>
        <dbReference type="PROSITE" id="PS50977"/>
    </source>
</evidence>
<dbReference type="GO" id="GO:0000976">
    <property type="term" value="F:transcription cis-regulatory region binding"/>
    <property type="evidence" value="ECO:0007669"/>
    <property type="project" value="TreeGrafter"/>
</dbReference>
<dbReference type="SUPFAM" id="SSF46689">
    <property type="entry name" value="Homeodomain-like"/>
    <property type="match status" value="1"/>
</dbReference>
<reference evidence="4 5" key="1">
    <citation type="submission" date="2018-01" db="EMBL/GenBank/DDBJ databases">
        <title>Deinococcus koreensis sp. nov., a radiation-resistant bacterium isolated from river water.</title>
        <authorList>
            <person name="Choi A."/>
        </authorList>
    </citation>
    <scope>NUCLEOTIDE SEQUENCE [LARGE SCALE GENOMIC DNA]</scope>
    <source>
        <strain evidence="4 5">SJW1-2</strain>
    </source>
</reference>
<dbReference type="InterPro" id="IPR023772">
    <property type="entry name" value="DNA-bd_HTH_TetR-type_CS"/>
</dbReference>
<proteinExistence type="predicted"/>
<name>A0A2K3V0J4_9DEIO</name>
<dbReference type="PROSITE" id="PS50977">
    <property type="entry name" value="HTH_TETR_2"/>
    <property type="match status" value="1"/>
</dbReference>
<dbReference type="AlphaFoldDB" id="A0A2K3V0J4"/>
<dbReference type="PANTHER" id="PTHR30055:SF178">
    <property type="entry name" value="POSSIBLE TRANSCRIPTIONAL REGULATORY PROTEIN"/>
    <property type="match status" value="1"/>
</dbReference>
<accession>A0A2K3V0J4</accession>
<keyword evidence="5" id="KW-1185">Reference proteome</keyword>
<dbReference type="InterPro" id="IPR009057">
    <property type="entry name" value="Homeodomain-like_sf"/>
</dbReference>
<dbReference type="InterPro" id="IPR001647">
    <property type="entry name" value="HTH_TetR"/>
</dbReference>
<dbReference type="InterPro" id="IPR050109">
    <property type="entry name" value="HTH-type_TetR-like_transc_reg"/>
</dbReference>
<dbReference type="RefSeq" id="WP_103312741.1">
    <property type="nucleotide sequence ID" value="NZ_PPPD01000001.1"/>
</dbReference>
<dbReference type="Gene3D" id="1.10.357.10">
    <property type="entry name" value="Tetracycline Repressor, domain 2"/>
    <property type="match status" value="1"/>
</dbReference>
<feature type="DNA-binding region" description="H-T-H motif" evidence="2">
    <location>
        <begin position="41"/>
        <end position="60"/>
    </location>
</feature>
<protein>
    <submittedName>
        <fullName evidence="4">TetR/AcrR family transcriptional regulator</fullName>
    </submittedName>
</protein>
<dbReference type="PANTHER" id="PTHR30055">
    <property type="entry name" value="HTH-TYPE TRANSCRIPTIONAL REGULATOR RUTR"/>
    <property type="match status" value="1"/>
</dbReference>
<dbReference type="Pfam" id="PF17929">
    <property type="entry name" value="TetR_C_34"/>
    <property type="match status" value="1"/>
</dbReference>
<gene>
    <name evidence="4" type="ORF">CVO96_13895</name>
</gene>
<evidence type="ECO:0000256" key="2">
    <source>
        <dbReference type="PROSITE-ProRule" id="PRU00335"/>
    </source>
</evidence>
<dbReference type="Proteomes" id="UP000236379">
    <property type="component" value="Unassembled WGS sequence"/>
</dbReference>
<keyword evidence="1 2" id="KW-0238">DNA-binding</keyword>
<dbReference type="GO" id="GO:0003700">
    <property type="term" value="F:DNA-binding transcription factor activity"/>
    <property type="evidence" value="ECO:0007669"/>
    <property type="project" value="TreeGrafter"/>
</dbReference>
<dbReference type="InterPro" id="IPR041483">
    <property type="entry name" value="TetR_C_34"/>
</dbReference>
<evidence type="ECO:0000256" key="1">
    <source>
        <dbReference type="ARBA" id="ARBA00023125"/>
    </source>
</evidence>
<evidence type="ECO:0000313" key="4">
    <source>
        <dbReference type="EMBL" id="PNY82307.1"/>
    </source>
</evidence>
<dbReference type="Pfam" id="PF00440">
    <property type="entry name" value="TetR_N"/>
    <property type="match status" value="1"/>
</dbReference>
<dbReference type="PRINTS" id="PR00455">
    <property type="entry name" value="HTHTETR"/>
</dbReference>
<comment type="caution">
    <text evidence="4">The sequence shown here is derived from an EMBL/GenBank/DDBJ whole genome shotgun (WGS) entry which is preliminary data.</text>
</comment>
<dbReference type="EMBL" id="PPPD01000001">
    <property type="protein sequence ID" value="PNY82307.1"/>
    <property type="molecule type" value="Genomic_DNA"/>
</dbReference>
<organism evidence="4 5">
    <name type="scientific">Deinococcus koreensis</name>
    <dbReference type="NCBI Taxonomy" id="2054903"/>
    <lineage>
        <taxon>Bacteria</taxon>
        <taxon>Thermotogati</taxon>
        <taxon>Deinococcota</taxon>
        <taxon>Deinococci</taxon>
        <taxon>Deinococcales</taxon>
        <taxon>Deinococcaceae</taxon>
        <taxon>Deinococcus</taxon>
    </lineage>
</organism>
<evidence type="ECO:0000313" key="5">
    <source>
        <dbReference type="Proteomes" id="UP000236379"/>
    </source>
</evidence>